<reference evidence="3" key="1">
    <citation type="submission" date="2015-05" db="EMBL/GenBank/DDBJ databases">
        <authorList>
            <person name="Liu X."/>
            <person name="Tong Y."/>
            <person name="Huang Y."/>
            <person name="An X."/>
            <person name="Mi Z."/>
            <person name="Zhang Z."/>
        </authorList>
    </citation>
    <scope>NUCLEOTIDE SEQUENCE [LARGE SCALE GENOMIC DNA]</scope>
</reference>
<accession>A0A0K0QSD3</accession>
<evidence type="ECO:0000313" key="3">
    <source>
        <dbReference type="Proteomes" id="UP000204614"/>
    </source>
</evidence>
<keyword evidence="3" id="KW-1185">Reference proteome</keyword>
<dbReference type="EMBL" id="KR869820">
    <property type="protein sequence ID" value="AKR16036.1"/>
    <property type="molecule type" value="Genomic_DNA"/>
</dbReference>
<evidence type="ECO:0000313" key="2">
    <source>
        <dbReference type="EMBL" id="AKR16036.1"/>
    </source>
</evidence>
<dbReference type="GeneID" id="26644945"/>
<keyword evidence="1" id="KW-0175">Coiled coil</keyword>
<name>A0A0K0QSD3_9CAUD</name>
<dbReference type="Gene3D" id="1.20.5.170">
    <property type="match status" value="1"/>
</dbReference>
<proteinExistence type="predicted"/>
<feature type="coiled-coil region" evidence="1">
    <location>
        <begin position="26"/>
        <end position="67"/>
    </location>
</feature>
<protein>
    <recommendedName>
        <fullName evidence="4">Tail length tape-measure protein</fullName>
    </recommendedName>
</protein>
<evidence type="ECO:0008006" key="4">
    <source>
        <dbReference type="Google" id="ProtNLM"/>
    </source>
</evidence>
<dbReference type="RefSeq" id="YP_009218728.1">
    <property type="nucleotide sequence ID" value="NC_029013.1"/>
</dbReference>
<dbReference type="KEGG" id="vg:26644945"/>
<dbReference type="Proteomes" id="UP000204614">
    <property type="component" value="Segment"/>
</dbReference>
<sequence>MNMKLNPFSSKIRSVDEIVATFDKTLTELEARIQHDNDQVAQVAADRKAAEEEHQRKLAELATKESDHTASATRAGRIADKIRKLLD</sequence>
<organism evidence="2 3">
    <name type="scientific">Citrobacter phage IME-CF2</name>
    <dbReference type="NCBI Taxonomy" id="1673887"/>
    <lineage>
        <taxon>Viruses</taxon>
        <taxon>Duplodnaviria</taxon>
        <taxon>Heunggongvirae</taxon>
        <taxon>Uroviricota</taxon>
        <taxon>Caudoviricetes</taxon>
        <taxon>Pantevenvirales</taxon>
        <taxon>Straboviridae</taxon>
        <taxon>Pseudotevenvirus</taxon>
        <taxon>Pseudotevenvirus imecf2</taxon>
    </lineage>
</organism>
<evidence type="ECO:0000256" key="1">
    <source>
        <dbReference type="SAM" id="Coils"/>
    </source>
</evidence>